<reference evidence="1 2" key="1">
    <citation type="submission" date="2024-07" db="EMBL/GenBank/DDBJ databases">
        <title>Draft sequence of the Neodothiora populina.</title>
        <authorList>
            <person name="Drown D.D."/>
            <person name="Schuette U.S."/>
            <person name="Buechlein A.B."/>
            <person name="Rusch D.R."/>
            <person name="Winton L.W."/>
            <person name="Adams G.A."/>
        </authorList>
    </citation>
    <scope>NUCLEOTIDE SEQUENCE [LARGE SCALE GENOMIC DNA]</scope>
    <source>
        <strain evidence="1 2">CPC 39397</strain>
    </source>
</reference>
<evidence type="ECO:0000313" key="2">
    <source>
        <dbReference type="Proteomes" id="UP001562354"/>
    </source>
</evidence>
<accession>A0ABR3PAX7</accession>
<organism evidence="1 2">
    <name type="scientific">Neodothiora populina</name>
    <dbReference type="NCBI Taxonomy" id="2781224"/>
    <lineage>
        <taxon>Eukaryota</taxon>
        <taxon>Fungi</taxon>
        <taxon>Dikarya</taxon>
        <taxon>Ascomycota</taxon>
        <taxon>Pezizomycotina</taxon>
        <taxon>Dothideomycetes</taxon>
        <taxon>Dothideomycetidae</taxon>
        <taxon>Dothideales</taxon>
        <taxon>Dothioraceae</taxon>
        <taxon>Neodothiora</taxon>
    </lineage>
</organism>
<keyword evidence="2" id="KW-1185">Reference proteome</keyword>
<name>A0ABR3PAX7_9PEZI</name>
<dbReference type="RefSeq" id="XP_069199592.1">
    <property type="nucleotide sequence ID" value="XM_069346715.1"/>
</dbReference>
<dbReference type="GeneID" id="95980420"/>
<dbReference type="EMBL" id="JBFMKM010000010">
    <property type="protein sequence ID" value="KAL1303317.1"/>
    <property type="molecule type" value="Genomic_DNA"/>
</dbReference>
<gene>
    <name evidence="1" type="ORF">AAFC00_006721</name>
</gene>
<protein>
    <submittedName>
        <fullName evidence="1">Uncharacterized protein</fullName>
    </submittedName>
</protein>
<comment type="caution">
    <text evidence="1">The sequence shown here is derived from an EMBL/GenBank/DDBJ whole genome shotgun (WGS) entry which is preliminary data.</text>
</comment>
<dbReference type="Proteomes" id="UP001562354">
    <property type="component" value="Unassembled WGS sequence"/>
</dbReference>
<proteinExistence type="predicted"/>
<sequence>MPDFQLKPIPEDDIVYWWNVLEGRKLVTVKEYQFDPRVAMFTEENLPEPIQVLQKGGPAPDSEPGRYTLWINENRVCVGLQAGTMILQRKQLWE</sequence>
<evidence type="ECO:0000313" key="1">
    <source>
        <dbReference type="EMBL" id="KAL1303317.1"/>
    </source>
</evidence>